<dbReference type="PANTHER" id="PTHR12419">
    <property type="entry name" value="OTU DOMAIN CONTAINING PROTEIN"/>
    <property type="match status" value="1"/>
</dbReference>
<dbReference type="InterPro" id="IPR003323">
    <property type="entry name" value="OTU_dom"/>
</dbReference>
<dbReference type="Gene3D" id="3.90.70.80">
    <property type="match status" value="1"/>
</dbReference>
<reference evidence="3 4" key="1">
    <citation type="submission" date="2008-07" db="EMBL/GenBank/DDBJ databases">
        <authorList>
            <person name="El-Sayed N."/>
            <person name="Caler E."/>
            <person name="Inman J."/>
            <person name="Amedeo P."/>
            <person name="Hass B."/>
            <person name="Wortman J."/>
        </authorList>
    </citation>
    <scope>NUCLEOTIDE SEQUENCE [LARGE SCALE GENOMIC DNA]</scope>
    <source>
        <strain evidence="4">ATCC 50983 / TXsc</strain>
    </source>
</reference>
<feature type="compositionally biased region" description="Basic and acidic residues" evidence="1">
    <location>
        <begin position="152"/>
        <end position="172"/>
    </location>
</feature>
<feature type="domain" description="OTU" evidence="2">
    <location>
        <begin position="1"/>
        <end position="110"/>
    </location>
</feature>
<protein>
    <recommendedName>
        <fullName evidence="2">OTU domain-containing protein</fullName>
    </recommendedName>
</protein>
<dbReference type="RefSeq" id="XP_002780235.1">
    <property type="nucleotide sequence ID" value="XM_002780189.1"/>
</dbReference>
<name>C5KTY8_PERM5</name>
<feature type="compositionally biased region" description="Basic residues" evidence="1">
    <location>
        <begin position="135"/>
        <end position="151"/>
    </location>
</feature>
<sequence length="172" mass="19855">MSFDKNVAIGYEITKMCEYSGGFTTLDFVDLTEEGFDDYEEYVANMRQPTTWGGQVELTALCGAYGVTALVLRAQRVHYEIKYKEVDAETTQCILLSYHDGEHYNAVLWEDDERLRTLAEVRECFSSTGEDKWAEKKKKQKSKNKRKKAGKKSREKDDEEQKQCGEAHLVRV</sequence>
<dbReference type="Proteomes" id="UP000007800">
    <property type="component" value="Unassembled WGS sequence"/>
</dbReference>
<feature type="region of interest" description="Disordered" evidence="1">
    <location>
        <begin position="126"/>
        <end position="172"/>
    </location>
</feature>
<dbReference type="InterPro" id="IPR050704">
    <property type="entry name" value="Peptidase_C85-like"/>
</dbReference>
<dbReference type="GO" id="GO:0004843">
    <property type="term" value="F:cysteine-type deubiquitinase activity"/>
    <property type="evidence" value="ECO:0007669"/>
    <property type="project" value="TreeGrafter"/>
</dbReference>
<dbReference type="GeneID" id="9061142"/>
<gene>
    <name evidence="3" type="ORF">Pmar_PMAR019135</name>
</gene>
<evidence type="ECO:0000256" key="1">
    <source>
        <dbReference type="SAM" id="MobiDB-lite"/>
    </source>
</evidence>
<dbReference type="Pfam" id="PF02338">
    <property type="entry name" value="OTU"/>
    <property type="match status" value="1"/>
</dbReference>
<evidence type="ECO:0000259" key="2">
    <source>
        <dbReference type="PROSITE" id="PS50802"/>
    </source>
</evidence>
<dbReference type="AlphaFoldDB" id="C5KTY8"/>
<keyword evidence="4" id="KW-1185">Reference proteome</keyword>
<proteinExistence type="predicted"/>
<dbReference type="InterPro" id="IPR038765">
    <property type="entry name" value="Papain-like_cys_pep_sf"/>
</dbReference>
<accession>C5KTY8</accession>
<dbReference type="GO" id="GO:0016579">
    <property type="term" value="P:protein deubiquitination"/>
    <property type="evidence" value="ECO:0007669"/>
    <property type="project" value="TreeGrafter"/>
</dbReference>
<dbReference type="InParanoid" id="C5KTY8"/>
<dbReference type="OrthoDB" id="415023at2759"/>
<dbReference type="SUPFAM" id="SSF54001">
    <property type="entry name" value="Cysteine proteinases"/>
    <property type="match status" value="1"/>
</dbReference>
<evidence type="ECO:0000313" key="3">
    <source>
        <dbReference type="EMBL" id="EER12030.1"/>
    </source>
</evidence>
<evidence type="ECO:0000313" key="4">
    <source>
        <dbReference type="Proteomes" id="UP000007800"/>
    </source>
</evidence>
<dbReference type="PROSITE" id="PS50802">
    <property type="entry name" value="OTU"/>
    <property type="match status" value="1"/>
</dbReference>
<organism evidence="4">
    <name type="scientific">Perkinsus marinus (strain ATCC 50983 / TXsc)</name>
    <dbReference type="NCBI Taxonomy" id="423536"/>
    <lineage>
        <taxon>Eukaryota</taxon>
        <taxon>Sar</taxon>
        <taxon>Alveolata</taxon>
        <taxon>Perkinsozoa</taxon>
        <taxon>Perkinsea</taxon>
        <taxon>Perkinsida</taxon>
        <taxon>Perkinsidae</taxon>
        <taxon>Perkinsus</taxon>
    </lineage>
</organism>
<dbReference type="EMBL" id="GG676180">
    <property type="protein sequence ID" value="EER12030.1"/>
    <property type="molecule type" value="Genomic_DNA"/>
</dbReference>